<dbReference type="AlphaFoldDB" id="A0A1F5LAU2"/>
<evidence type="ECO:0000256" key="1">
    <source>
        <dbReference type="SAM" id="MobiDB-lite"/>
    </source>
</evidence>
<dbReference type="RefSeq" id="XP_022485482.1">
    <property type="nucleotide sequence ID" value="XM_022634632.1"/>
</dbReference>
<keyword evidence="2" id="KW-1133">Transmembrane helix</keyword>
<dbReference type="GeneID" id="34579366"/>
<keyword evidence="5" id="KW-1185">Reference proteome</keyword>
<feature type="chain" id="PRO_5009519412" description="DNA2/NAM7 helicase helicase domain-containing protein" evidence="3">
    <location>
        <begin position="22"/>
        <end position="532"/>
    </location>
</feature>
<feature type="transmembrane region" description="Helical" evidence="2">
    <location>
        <begin position="331"/>
        <end position="352"/>
    </location>
</feature>
<keyword evidence="2" id="KW-0472">Membrane</keyword>
<name>A0A1F5LAU2_PENAI</name>
<feature type="transmembrane region" description="Helical" evidence="2">
    <location>
        <begin position="98"/>
        <end position="118"/>
    </location>
</feature>
<evidence type="ECO:0000256" key="2">
    <source>
        <dbReference type="SAM" id="Phobius"/>
    </source>
</evidence>
<accession>A0A1F5LAU2</accession>
<dbReference type="InterPro" id="IPR027417">
    <property type="entry name" value="P-loop_NTPase"/>
</dbReference>
<dbReference type="EMBL" id="LXJU01000018">
    <property type="protein sequence ID" value="OGE50031.1"/>
    <property type="molecule type" value="Genomic_DNA"/>
</dbReference>
<dbReference type="Gene3D" id="3.40.50.300">
    <property type="entry name" value="P-loop containing nucleotide triphosphate hydrolases"/>
    <property type="match status" value="1"/>
</dbReference>
<dbReference type="Proteomes" id="UP000177622">
    <property type="component" value="Unassembled WGS sequence"/>
</dbReference>
<dbReference type="STRING" id="1835702.A0A1F5LAU2"/>
<organism evidence="4 5">
    <name type="scientific">Penicillium arizonense</name>
    <dbReference type="NCBI Taxonomy" id="1835702"/>
    <lineage>
        <taxon>Eukaryota</taxon>
        <taxon>Fungi</taxon>
        <taxon>Dikarya</taxon>
        <taxon>Ascomycota</taxon>
        <taxon>Pezizomycotina</taxon>
        <taxon>Eurotiomycetes</taxon>
        <taxon>Eurotiomycetidae</taxon>
        <taxon>Eurotiales</taxon>
        <taxon>Aspergillaceae</taxon>
        <taxon>Penicillium</taxon>
    </lineage>
</organism>
<protein>
    <recommendedName>
        <fullName evidence="6">DNA2/NAM7 helicase helicase domain-containing protein</fullName>
    </recommendedName>
</protein>
<feature type="transmembrane region" description="Helical" evidence="2">
    <location>
        <begin position="170"/>
        <end position="189"/>
    </location>
</feature>
<feature type="transmembrane region" description="Helical" evidence="2">
    <location>
        <begin position="289"/>
        <end position="311"/>
    </location>
</feature>
<feature type="compositionally biased region" description="Polar residues" evidence="1">
    <location>
        <begin position="380"/>
        <end position="394"/>
    </location>
</feature>
<gene>
    <name evidence="4" type="ORF">PENARI_c018G09438</name>
</gene>
<evidence type="ECO:0000313" key="5">
    <source>
        <dbReference type="Proteomes" id="UP000177622"/>
    </source>
</evidence>
<keyword evidence="2" id="KW-0812">Transmembrane</keyword>
<comment type="caution">
    <text evidence="4">The sequence shown here is derived from an EMBL/GenBank/DDBJ whole genome shotgun (WGS) entry which is preliminary data.</text>
</comment>
<sequence length="532" mass="58711">MLLLLHYLVAYALLHLQGAAALPQGITPSEASSITSATPTGTSVVEKERTCDFNTINDFFVYANRNGLNITVEVQKCQNLCLLTYGVGNPDLSGIGMMYAYSIQAAFTILLGPVYRILYLSLAPVSSFIRDLNDIQTNFFSSNGFFVGSSALATLANLSQNPSTFEIAEMQAMAFLQVNSILVTFFCLVVAQPMSRWAARVLLYFVVFVLVIVALGKSHLGSDSKANWRLASDGCAHSSTDYSVINPVPYPSWTVAIFAVAGTIAFWLQSLKEKFQADMLHKSLFRLLMLFWILLIGLLTAGMVVGLTMMWRQRRHLRSLVRDQFEDDQWGFGQIAALAIWAPILVELLYILNDLLQRKSERWNRLNETISVFFSPKALQGSQASPSPNLQPQMKDQGGSGRVIEVASGVTEAANELVVRSSGGRGRIMTCLSLLEAADEARAMSGSLKHFSRTKVIICEEAAEMMEAHIMSALMPGVENFIQIGDHRQLRPQIQNHPLSPETSTRNSWQLDSSQFERRAVGEPGLKPAPIA</sequence>
<evidence type="ECO:0008006" key="6">
    <source>
        <dbReference type="Google" id="ProtNLM"/>
    </source>
</evidence>
<feature type="transmembrane region" description="Helical" evidence="2">
    <location>
        <begin position="201"/>
        <end position="220"/>
    </location>
</feature>
<evidence type="ECO:0000313" key="4">
    <source>
        <dbReference type="EMBL" id="OGE50031.1"/>
    </source>
</evidence>
<feature type="region of interest" description="Disordered" evidence="1">
    <location>
        <begin position="494"/>
        <end position="532"/>
    </location>
</feature>
<dbReference type="OrthoDB" id="4582561at2759"/>
<feature type="transmembrane region" description="Helical" evidence="2">
    <location>
        <begin position="250"/>
        <end position="268"/>
    </location>
</feature>
<feature type="compositionally biased region" description="Polar residues" evidence="1">
    <location>
        <begin position="494"/>
        <end position="514"/>
    </location>
</feature>
<feature type="signal peptide" evidence="3">
    <location>
        <begin position="1"/>
        <end position="21"/>
    </location>
</feature>
<evidence type="ECO:0000256" key="3">
    <source>
        <dbReference type="SAM" id="SignalP"/>
    </source>
</evidence>
<feature type="region of interest" description="Disordered" evidence="1">
    <location>
        <begin position="379"/>
        <end position="398"/>
    </location>
</feature>
<proteinExistence type="predicted"/>
<reference evidence="4 5" key="1">
    <citation type="journal article" date="2016" name="Sci. Rep.">
        <title>Penicillium arizonense, a new, genome sequenced fungal species, reveals a high chemical diversity in secreted metabolites.</title>
        <authorList>
            <person name="Grijseels S."/>
            <person name="Nielsen J.C."/>
            <person name="Randelovic M."/>
            <person name="Nielsen J."/>
            <person name="Nielsen K.F."/>
            <person name="Workman M."/>
            <person name="Frisvad J.C."/>
        </authorList>
    </citation>
    <scope>NUCLEOTIDE SEQUENCE [LARGE SCALE GENOMIC DNA]</scope>
    <source>
        <strain evidence="4 5">CBS 141311</strain>
    </source>
</reference>
<keyword evidence="3" id="KW-0732">Signal</keyword>
<feature type="transmembrane region" description="Helical" evidence="2">
    <location>
        <begin position="139"/>
        <end position="158"/>
    </location>
</feature>